<evidence type="ECO:0000256" key="5">
    <source>
        <dbReference type="ARBA" id="ARBA00023288"/>
    </source>
</evidence>
<feature type="chain" id="PRO_5009841350" description="Lipoprotein" evidence="8">
    <location>
        <begin position="19"/>
        <end position="272"/>
    </location>
</feature>
<dbReference type="EMBL" id="FMPI01000002">
    <property type="protein sequence ID" value="SCS42531.1"/>
    <property type="molecule type" value="Genomic_DNA"/>
</dbReference>
<dbReference type="GO" id="GO:0016020">
    <property type="term" value="C:membrane"/>
    <property type="evidence" value="ECO:0007669"/>
    <property type="project" value="UniProtKB-SubCell"/>
</dbReference>
<keyword evidence="2 8" id="KW-0732">Signal</keyword>
<dbReference type="InterPro" id="IPR004872">
    <property type="entry name" value="Lipoprotein_NlpA"/>
</dbReference>
<dbReference type="EMBL" id="FMPG01000002">
    <property type="protein sequence ID" value="SCS61092.1"/>
    <property type="molecule type" value="Genomic_DNA"/>
</dbReference>
<keyword evidence="3" id="KW-0472">Membrane</keyword>
<evidence type="ECO:0000313" key="10">
    <source>
        <dbReference type="EMBL" id="SCS61092.1"/>
    </source>
</evidence>
<evidence type="ECO:0000256" key="3">
    <source>
        <dbReference type="ARBA" id="ARBA00023136"/>
    </source>
</evidence>
<dbReference type="SUPFAM" id="SSF53850">
    <property type="entry name" value="Periplasmic binding protein-like II"/>
    <property type="match status" value="1"/>
</dbReference>
<dbReference type="Proteomes" id="UP000095412">
    <property type="component" value="Unassembled WGS sequence"/>
</dbReference>
<sequence length="272" mass="30470">MKKLITLGSLLVLTIILAACGNSGGKGDDKKITVAASPAPHGEVLKHAKEEMKKKGYDLEVKTVNDYKVPNKLLDKGDVDANFFQHTPYLKAEKSDHKYNIEEVGKVFTTPMGVYSKKYKKIEDIPKGSTIYVSNNPAEEGRFLSFFVDKGLIKIKKGVSIEDAKFEDIVENKKDLKFNNKQGAEFLPKTYESKEGAAVIMNSNYALDNGLTPHKDAIISETESSPFANILAVQKGHKDDKKYQELIKVLQSEDMKQFIKKKYGKDVIPYEK</sequence>
<dbReference type="Pfam" id="PF03180">
    <property type="entry name" value="Lipoprotein_9"/>
    <property type="match status" value="1"/>
</dbReference>
<proteinExistence type="inferred from homology"/>
<dbReference type="PANTHER" id="PTHR30429:SF0">
    <property type="entry name" value="METHIONINE-BINDING LIPOPROTEIN METQ"/>
    <property type="match status" value="1"/>
</dbReference>
<evidence type="ECO:0000313" key="12">
    <source>
        <dbReference type="Proteomes" id="UP000095768"/>
    </source>
</evidence>
<dbReference type="AlphaFoldDB" id="A0A1D4HZI3"/>
<organism evidence="10 12">
    <name type="scientific">Staphylococcus caeli</name>
    <dbReference type="NCBI Taxonomy" id="2201815"/>
    <lineage>
        <taxon>Bacteria</taxon>
        <taxon>Bacillati</taxon>
        <taxon>Bacillota</taxon>
        <taxon>Bacilli</taxon>
        <taxon>Bacillales</taxon>
        <taxon>Staphylococcaceae</taxon>
        <taxon>Staphylococcus</taxon>
    </lineage>
</organism>
<accession>A0A1D4HZI3</accession>
<evidence type="ECO:0000313" key="11">
    <source>
        <dbReference type="Proteomes" id="UP000095412"/>
    </source>
</evidence>
<evidence type="ECO:0000256" key="8">
    <source>
        <dbReference type="SAM" id="SignalP"/>
    </source>
</evidence>
<feature type="signal peptide" evidence="8">
    <location>
        <begin position="1"/>
        <end position="18"/>
    </location>
</feature>
<dbReference type="Gene3D" id="3.40.190.10">
    <property type="entry name" value="Periplasmic binding protein-like II"/>
    <property type="match status" value="2"/>
</dbReference>
<reference evidence="9 11" key="2">
    <citation type="submission" date="2016-09" db="EMBL/GenBank/DDBJ databases">
        <authorList>
            <consortium name="Pathogen Informatics"/>
            <person name="Sun Q."/>
            <person name="Inoue M."/>
        </authorList>
    </citation>
    <scope>NUCLEOTIDE SEQUENCE [LARGE SCALE GENOMIC DNA]</scope>
    <source>
        <strain evidence="9 11">82C</strain>
    </source>
</reference>
<evidence type="ECO:0000256" key="1">
    <source>
        <dbReference type="ARBA" id="ARBA00004635"/>
    </source>
</evidence>
<name>A0A1D4HZI3_9STAP</name>
<dbReference type="OrthoDB" id="9812878at2"/>
<dbReference type="PIRSF" id="PIRSF002854">
    <property type="entry name" value="MetQ"/>
    <property type="match status" value="1"/>
</dbReference>
<evidence type="ECO:0000313" key="9">
    <source>
        <dbReference type="EMBL" id="SCS42531.1"/>
    </source>
</evidence>
<evidence type="ECO:0000256" key="7">
    <source>
        <dbReference type="PIRSR" id="PIRSR002854-1"/>
    </source>
</evidence>
<comment type="similarity">
    <text evidence="6">Belongs to the nlpA lipoprotein family.</text>
</comment>
<dbReference type="Proteomes" id="UP000095768">
    <property type="component" value="Unassembled WGS sequence"/>
</dbReference>
<reference evidence="10 12" key="1">
    <citation type="submission" date="2016-09" db="EMBL/GenBank/DDBJ databases">
        <authorList>
            <consortium name="Pathogen Informatics"/>
        </authorList>
    </citation>
    <scope>NUCLEOTIDE SEQUENCE [LARGE SCALE GENOMIC DNA]</scope>
    <source>
        <strain evidence="10 12">82B</strain>
    </source>
</reference>
<feature type="lipid moiety-binding region" description="S-diacylglycerol cysteine" evidence="7">
    <location>
        <position position="20"/>
    </location>
</feature>
<dbReference type="RefSeq" id="WP_069994620.1">
    <property type="nucleotide sequence ID" value="NZ_FMPG01000002.1"/>
</dbReference>
<comment type="subcellular location">
    <subcellularLocation>
        <location evidence="1">Membrane</location>
        <topology evidence="1">Lipid-anchor</topology>
    </subcellularLocation>
</comment>
<keyword evidence="11" id="KW-1185">Reference proteome</keyword>
<evidence type="ECO:0000256" key="2">
    <source>
        <dbReference type="ARBA" id="ARBA00022729"/>
    </source>
</evidence>
<keyword evidence="5 6" id="KW-0449">Lipoprotein</keyword>
<dbReference type="PROSITE" id="PS51257">
    <property type="entry name" value="PROKAR_LIPOPROTEIN"/>
    <property type="match status" value="1"/>
</dbReference>
<evidence type="ECO:0000256" key="6">
    <source>
        <dbReference type="PIRNR" id="PIRNR002854"/>
    </source>
</evidence>
<keyword evidence="4" id="KW-0564">Palmitate</keyword>
<evidence type="ECO:0000256" key="4">
    <source>
        <dbReference type="ARBA" id="ARBA00023139"/>
    </source>
</evidence>
<protein>
    <recommendedName>
        <fullName evidence="6">Lipoprotein</fullName>
    </recommendedName>
</protein>
<gene>
    <name evidence="10" type="primary">metQ_1</name>
    <name evidence="10" type="ORF">SAMEA2297795_00806</name>
    <name evidence="9" type="ORF">SAMEA2297796_00484</name>
</gene>
<dbReference type="PANTHER" id="PTHR30429">
    <property type="entry name" value="D-METHIONINE-BINDING LIPOPROTEIN METQ"/>
    <property type="match status" value="1"/>
</dbReference>